<dbReference type="AlphaFoldDB" id="A0A6I6AFT4"/>
<organism evidence="1 2">
    <name type="scientific">Gimesia benthica</name>
    <dbReference type="NCBI Taxonomy" id="2608982"/>
    <lineage>
        <taxon>Bacteria</taxon>
        <taxon>Pseudomonadati</taxon>
        <taxon>Planctomycetota</taxon>
        <taxon>Planctomycetia</taxon>
        <taxon>Planctomycetales</taxon>
        <taxon>Planctomycetaceae</taxon>
        <taxon>Gimesia</taxon>
    </lineage>
</organism>
<keyword evidence="2" id="KW-1185">Reference proteome</keyword>
<evidence type="ECO:0000313" key="1">
    <source>
        <dbReference type="EMBL" id="QGQ23951.1"/>
    </source>
</evidence>
<dbReference type="EMBL" id="CP043930">
    <property type="protein sequence ID" value="QGQ23951.1"/>
    <property type="molecule type" value="Genomic_DNA"/>
</dbReference>
<gene>
    <name evidence="1" type="ORF">F1728_15235</name>
</gene>
<evidence type="ECO:0000313" key="2">
    <source>
        <dbReference type="Proteomes" id="UP000427281"/>
    </source>
</evidence>
<name>A0A6I6AFT4_9PLAN</name>
<sequence length="210" mass="24030">MSWHFVSKEDFAADLSASSDGKLSEEETDEQYLEFLDDVEAIQKEQRQMLRFLIKHHKVRSVHMEGLTEKNLNAFNSFVKTLREFEVPDGDGAFDLFLREQYRRDLMQLGAAAQLKISNELKYVLPLENAEAFEAANPVGKDGSIHLDKIAEERREDEMLKILLKGQGIKVILLGGGHDLTDNLKRMEVDAVLYVRVSTKAYLMVVNNRN</sequence>
<accession>A0A6I6AFT4</accession>
<dbReference type="KEGG" id="gim:F1728_15235"/>
<protein>
    <submittedName>
        <fullName evidence="1">Uncharacterized protein</fullName>
    </submittedName>
</protein>
<reference evidence="1 2" key="1">
    <citation type="submission" date="2019-09" db="EMBL/GenBank/DDBJ databases">
        <title>Gimesia benthica sp. nov., a novel bacterium isolated from deep-sea water of the Northwest Indian Ocean.</title>
        <authorList>
            <person name="Dai X."/>
        </authorList>
    </citation>
    <scope>NUCLEOTIDE SEQUENCE [LARGE SCALE GENOMIC DNA]</scope>
    <source>
        <strain evidence="1 2">E7</strain>
    </source>
</reference>
<dbReference type="Proteomes" id="UP000427281">
    <property type="component" value="Chromosome"/>
</dbReference>
<proteinExistence type="predicted"/>
<dbReference type="RefSeq" id="WP_155364847.1">
    <property type="nucleotide sequence ID" value="NZ_CP043930.1"/>
</dbReference>